<dbReference type="AlphaFoldDB" id="A0A382X362"/>
<feature type="compositionally biased region" description="Basic and acidic residues" evidence="1">
    <location>
        <begin position="67"/>
        <end position="86"/>
    </location>
</feature>
<organism evidence="3">
    <name type="scientific">marine metagenome</name>
    <dbReference type="NCBI Taxonomy" id="408172"/>
    <lineage>
        <taxon>unclassified sequences</taxon>
        <taxon>metagenomes</taxon>
        <taxon>ecological metagenomes</taxon>
    </lineage>
</organism>
<gene>
    <name evidence="3" type="ORF">METZ01_LOCUS417672</name>
</gene>
<feature type="compositionally biased region" description="Polar residues" evidence="1">
    <location>
        <begin position="48"/>
        <end position="66"/>
    </location>
</feature>
<evidence type="ECO:0000256" key="2">
    <source>
        <dbReference type="SAM" id="Phobius"/>
    </source>
</evidence>
<keyword evidence="2" id="KW-0472">Membrane</keyword>
<feature type="region of interest" description="Disordered" evidence="1">
    <location>
        <begin position="48"/>
        <end position="86"/>
    </location>
</feature>
<evidence type="ECO:0000313" key="3">
    <source>
        <dbReference type="EMBL" id="SVD64818.1"/>
    </source>
</evidence>
<reference evidence="3" key="1">
    <citation type="submission" date="2018-05" db="EMBL/GenBank/DDBJ databases">
        <authorList>
            <person name="Lanie J.A."/>
            <person name="Ng W.-L."/>
            <person name="Kazmierczak K.M."/>
            <person name="Andrzejewski T.M."/>
            <person name="Davidsen T.M."/>
            <person name="Wayne K.J."/>
            <person name="Tettelin H."/>
            <person name="Glass J.I."/>
            <person name="Rusch D."/>
            <person name="Podicherti R."/>
            <person name="Tsui H.-C.T."/>
            <person name="Winkler M.E."/>
        </authorList>
    </citation>
    <scope>NUCLEOTIDE SEQUENCE</scope>
</reference>
<feature type="transmembrane region" description="Helical" evidence="2">
    <location>
        <begin position="6"/>
        <end position="35"/>
    </location>
</feature>
<keyword evidence="2" id="KW-1133">Transmembrane helix</keyword>
<dbReference type="EMBL" id="UINC01164134">
    <property type="protein sequence ID" value="SVD64818.1"/>
    <property type="molecule type" value="Genomic_DNA"/>
</dbReference>
<evidence type="ECO:0000256" key="1">
    <source>
        <dbReference type="SAM" id="MobiDB-lite"/>
    </source>
</evidence>
<keyword evidence="2" id="KW-0812">Transmembrane</keyword>
<sequence>MKMAVSIWYLYVGLFLCCSGFLTPLGIFYVAWWFWNRHEDLEKAKSGFTQKNCGGFNSTDPTSRKTAANEDVSRDHLSKETQEENR</sequence>
<name>A0A382X362_9ZZZZ</name>
<accession>A0A382X362</accession>
<proteinExistence type="predicted"/>
<protein>
    <submittedName>
        <fullName evidence="3">Uncharacterized protein</fullName>
    </submittedName>
</protein>